<keyword evidence="2" id="KW-1185">Reference proteome</keyword>
<dbReference type="EMBL" id="OZ034819">
    <property type="protein sequence ID" value="CAL1395548.1"/>
    <property type="molecule type" value="Genomic_DNA"/>
</dbReference>
<sequence>MWETIVRKNVVICLRKEKRESAVMNLSVGIILEDDREVDRSSDADSLSVLPGLEKPCNPMGNYNSTLEDLETDLVALVFPQPPLFVPASELIFLGPGNW</sequence>
<protein>
    <submittedName>
        <fullName evidence="1">Uncharacterized protein</fullName>
    </submittedName>
</protein>
<gene>
    <name evidence="1" type="ORF">LTRI10_LOCUS35975</name>
</gene>
<evidence type="ECO:0000313" key="2">
    <source>
        <dbReference type="Proteomes" id="UP001497516"/>
    </source>
</evidence>
<dbReference type="Proteomes" id="UP001497516">
    <property type="component" value="Chromosome 6"/>
</dbReference>
<reference evidence="1 2" key="1">
    <citation type="submission" date="2024-04" db="EMBL/GenBank/DDBJ databases">
        <authorList>
            <person name="Fracassetti M."/>
        </authorList>
    </citation>
    <scope>NUCLEOTIDE SEQUENCE [LARGE SCALE GENOMIC DNA]</scope>
</reference>
<evidence type="ECO:0000313" key="1">
    <source>
        <dbReference type="EMBL" id="CAL1395548.1"/>
    </source>
</evidence>
<organism evidence="1 2">
    <name type="scientific">Linum trigynum</name>
    <dbReference type="NCBI Taxonomy" id="586398"/>
    <lineage>
        <taxon>Eukaryota</taxon>
        <taxon>Viridiplantae</taxon>
        <taxon>Streptophyta</taxon>
        <taxon>Embryophyta</taxon>
        <taxon>Tracheophyta</taxon>
        <taxon>Spermatophyta</taxon>
        <taxon>Magnoliopsida</taxon>
        <taxon>eudicotyledons</taxon>
        <taxon>Gunneridae</taxon>
        <taxon>Pentapetalae</taxon>
        <taxon>rosids</taxon>
        <taxon>fabids</taxon>
        <taxon>Malpighiales</taxon>
        <taxon>Linaceae</taxon>
        <taxon>Linum</taxon>
    </lineage>
</organism>
<dbReference type="AlphaFoldDB" id="A0AAV2FCM3"/>
<name>A0AAV2FCM3_9ROSI</name>
<accession>A0AAV2FCM3</accession>
<proteinExistence type="predicted"/>